<evidence type="ECO:0000313" key="3">
    <source>
        <dbReference type="EMBL" id="TGU70775.1"/>
    </source>
</evidence>
<evidence type="ECO:0000313" key="4">
    <source>
        <dbReference type="Proteomes" id="UP000306416"/>
    </source>
</evidence>
<dbReference type="AlphaFoldDB" id="A0A4S1CBN5"/>
<dbReference type="InterPro" id="IPR031316">
    <property type="entry name" value="FlgM_C"/>
</dbReference>
<proteinExistence type="predicted"/>
<dbReference type="RefSeq" id="WP_135872097.1">
    <property type="nucleotide sequence ID" value="NZ_SRSC01000004.1"/>
</dbReference>
<evidence type="ECO:0000256" key="1">
    <source>
        <dbReference type="SAM" id="MobiDB-lite"/>
    </source>
</evidence>
<dbReference type="Proteomes" id="UP000306416">
    <property type="component" value="Unassembled WGS sequence"/>
</dbReference>
<reference evidence="3 4" key="1">
    <citation type="submission" date="2019-04" db="EMBL/GenBank/DDBJ databases">
        <title>Geobacter oryzae sp. nov., ferric-reducing bacteria isolated from paddy soil.</title>
        <authorList>
            <person name="Xu Z."/>
            <person name="Masuda Y."/>
            <person name="Itoh H."/>
            <person name="Senoo K."/>
        </authorList>
    </citation>
    <scope>NUCLEOTIDE SEQUENCE [LARGE SCALE GENOMIC DNA]</scope>
    <source>
        <strain evidence="3 4">Red111</strain>
    </source>
</reference>
<dbReference type="Pfam" id="PF04316">
    <property type="entry name" value="FlgM"/>
    <property type="match status" value="1"/>
</dbReference>
<name>A0A4S1CBN5_9BACT</name>
<comment type="caution">
    <text evidence="3">The sequence shown here is derived from an EMBL/GenBank/DDBJ whole genome shotgun (WGS) entry which is preliminary data.</text>
</comment>
<feature type="domain" description="Anti-sigma-28 factor FlgM C-terminal" evidence="2">
    <location>
        <begin position="40"/>
        <end position="88"/>
    </location>
</feature>
<protein>
    <submittedName>
        <fullName evidence="3">Flagellar biosynthesis anti-sigma factor FlgM</fullName>
    </submittedName>
</protein>
<dbReference type="EMBL" id="SRSC01000004">
    <property type="protein sequence ID" value="TGU70775.1"/>
    <property type="molecule type" value="Genomic_DNA"/>
</dbReference>
<evidence type="ECO:0000259" key="2">
    <source>
        <dbReference type="Pfam" id="PF04316"/>
    </source>
</evidence>
<organism evidence="3 4">
    <name type="scientific">Geomonas terrae</name>
    <dbReference type="NCBI Taxonomy" id="2562681"/>
    <lineage>
        <taxon>Bacteria</taxon>
        <taxon>Pseudomonadati</taxon>
        <taxon>Thermodesulfobacteriota</taxon>
        <taxon>Desulfuromonadia</taxon>
        <taxon>Geobacterales</taxon>
        <taxon>Geobacteraceae</taxon>
        <taxon>Geomonas</taxon>
    </lineage>
</organism>
<sequence>MDVTSKIDQAKSALPVEGRMETPLRPPAKRQQPQSAKQEDVVELSSSLAGISTQELDRDQARRVAAIKAQLDAGSYRVDTRMVAQKMLTDGAGL</sequence>
<keyword evidence="4" id="KW-1185">Reference proteome</keyword>
<keyword evidence="3" id="KW-0966">Cell projection</keyword>
<keyword evidence="3" id="KW-0282">Flagellum</keyword>
<dbReference type="InterPro" id="IPR035890">
    <property type="entry name" value="Anti-sigma-28_factor_FlgM_sf"/>
</dbReference>
<feature type="region of interest" description="Disordered" evidence="1">
    <location>
        <begin position="1"/>
        <end position="43"/>
    </location>
</feature>
<dbReference type="SUPFAM" id="SSF101498">
    <property type="entry name" value="Anti-sigma factor FlgM"/>
    <property type="match status" value="1"/>
</dbReference>
<accession>A0A4S1CBN5</accession>
<gene>
    <name evidence="3" type="ORF">E4633_17435</name>
</gene>
<keyword evidence="3" id="KW-0969">Cilium</keyword>